<accession>A0A3R7N6K0</accession>
<organism evidence="1 2">
    <name type="scientific">Trypanosoma rangeli</name>
    <dbReference type="NCBI Taxonomy" id="5698"/>
    <lineage>
        <taxon>Eukaryota</taxon>
        <taxon>Discoba</taxon>
        <taxon>Euglenozoa</taxon>
        <taxon>Kinetoplastea</taxon>
        <taxon>Metakinetoplastina</taxon>
        <taxon>Trypanosomatida</taxon>
        <taxon>Trypanosomatidae</taxon>
        <taxon>Trypanosoma</taxon>
        <taxon>Herpetosoma</taxon>
    </lineage>
</organism>
<proteinExistence type="predicted"/>
<dbReference type="RefSeq" id="XP_029234092.1">
    <property type="nucleotide sequence ID" value="XM_029386052.1"/>
</dbReference>
<comment type="caution">
    <text evidence="1">The sequence shown here is derived from an EMBL/GenBank/DDBJ whole genome shotgun (WGS) entry which is preliminary data.</text>
</comment>
<reference evidence="1 2" key="1">
    <citation type="journal article" date="2018" name="BMC Genomics">
        <title>Genomic comparison of Trypanosoma conorhini and Trypanosoma rangeli to Trypanosoma cruzi strains of high and low virulence.</title>
        <authorList>
            <person name="Bradwell K.R."/>
            <person name="Koparde V.N."/>
            <person name="Matveyev A.V."/>
            <person name="Serrano M.G."/>
            <person name="Alves J.M."/>
            <person name="Parikh H."/>
            <person name="Huang B."/>
            <person name="Lee V."/>
            <person name="Espinosa-Alvarez O."/>
            <person name="Ortiz P.A."/>
            <person name="Costa-Martins A.G."/>
            <person name="Teixeira M.M."/>
            <person name="Buck G.A."/>
        </authorList>
    </citation>
    <scope>NUCLEOTIDE SEQUENCE [LARGE SCALE GENOMIC DNA]</scope>
    <source>
        <strain evidence="1 2">AM80</strain>
    </source>
</reference>
<dbReference type="EMBL" id="MKGL01000570">
    <property type="protein sequence ID" value="RNE97375.1"/>
    <property type="molecule type" value="Genomic_DNA"/>
</dbReference>
<evidence type="ECO:0000313" key="2">
    <source>
        <dbReference type="Proteomes" id="UP000283634"/>
    </source>
</evidence>
<dbReference type="Proteomes" id="UP000283634">
    <property type="component" value="Unassembled WGS sequence"/>
</dbReference>
<dbReference type="AlphaFoldDB" id="A0A3R7N6K0"/>
<protein>
    <submittedName>
        <fullName evidence="1">Putative dynein heavy chain</fullName>
    </submittedName>
</protein>
<name>A0A3R7N6K0_TRYRA</name>
<evidence type="ECO:0000313" key="1">
    <source>
        <dbReference type="EMBL" id="RNE97375.1"/>
    </source>
</evidence>
<sequence>MPRKRSASLPLLGMGAAKSRPVREAPVRYVARQLPHVDKTPVEQQFKKPEFTAQGINRRLDDVNTEPLMHVERCEQHRADGPPPPGGTLTPTWRWWTTTHRPSYYQR</sequence>
<dbReference type="GeneID" id="40333295"/>
<keyword evidence="2" id="KW-1185">Reference proteome</keyword>
<gene>
    <name evidence="1" type="ORF">TraAM80_09362</name>
</gene>